<comment type="caution">
    <text evidence="1">The sequence shown here is derived from an EMBL/GenBank/DDBJ whole genome shotgun (WGS) entry which is preliminary data.</text>
</comment>
<sequence length="74" mass="8474">MPVASSRPLKSGGYGLFHILISAQAPIVEHSFYSLQKFRNRTGNFVEAYESEVENANKTSKWSWDNKKAFECHH</sequence>
<organism evidence="1 2">
    <name type="scientific">Cetraspora pellucida</name>
    <dbReference type="NCBI Taxonomy" id="1433469"/>
    <lineage>
        <taxon>Eukaryota</taxon>
        <taxon>Fungi</taxon>
        <taxon>Fungi incertae sedis</taxon>
        <taxon>Mucoromycota</taxon>
        <taxon>Glomeromycotina</taxon>
        <taxon>Glomeromycetes</taxon>
        <taxon>Diversisporales</taxon>
        <taxon>Gigasporaceae</taxon>
        <taxon>Cetraspora</taxon>
    </lineage>
</organism>
<feature type="non-terminal residue" evidence="1">
    <location>
        <position position="74"/>
    </location>
</feature>
<evidence type="ECO:0000313" key="2">
    <source>
        <dbReference type="Proteomes" id="UP000789759"/>
    </source>
</evidence>
<protein>
    <submittedName>
        <fullName evidence="1">9428_t:CDS:1</fullName>
    </submittedName>
</protein>
<gene>
    <name evidence="1" type="ORF">CPELLU_LOCUS8293</name>
</gene>
<dbReference type="AlphaFoldDB" id="A0A9N9DAZ2"/>
<name>A0A9N9DAZ2_9GLOM</name>
<keyword evidence="2" id="KW-1185">Reference proteome</keyword>
<proteinExistence type="predicted"/>
<accession>A0A9N9DAZ2</accession>
<dbReference type="Proteomes" id="UP000789759">
    <property type="component" value="Unassembled WGS sequence"/>
</dbReference>
<evidence type="ECO:0000313" key="1">
    <source>
        <dbReference type="EMBL" id="CAG8628957.1"/>
    </source>
</evidence>
<feature type="non-terminal residue" evidence="1">
    <location>
        <position position="1"/>
    </location>
</feature>
<dbReference type="EMBL" id="CAJVQA010005844">
    <property type="protein sequence ID" value="CAG8628957.1"/>
    <property type="molecule type" value="Genomic_DNA"/>
</dbReference>
<reference evidence="1" key="1">
    <citation type="submission" date="2021-06" db="EMBL/GenBank/DDBJ databases">
        <authorList>
            <person name="Kallberg Y."/>
            <person name="Tangrot J."/>
            <person name="Rosling A."/>
        </authorList>
    </citation>
    <scope>NUCLEOTIDE SEQUENCE</scope>
    <source>
        <strain evidence="1">FL966</strain>
    </source>
</reference>